<dbReference type="EMBL" id="BMAO01018947">
    <property type="protein sequence ID" value="GFR27343.1"/>
    <property type="molecule type" value="Genomic_DNA"/>
</dbReference>
<protein>
    <submittedName>
        <fullName evidence="1">Uncharacterized protein</fullName>
    </submittedName>
</protein>
<dbReference type="OrthoDB" id="6436637at2759"/>
<proteinExistence type="predicted"/>
<sequence length="70" mass="7790">MPRSFLVKKAKYPVDHGNRWNYRDHSGPTEGATAPPCSMSPTHRCLTVHYTNGKLDSIVIVWGYADVDGS</sequence>
<name>A0A8X6HP88_TRICU</name>
<reference evidence="1" key="1">
    <citation type="submission" date="2020-07" db="EMBL/GenBank/DDBJ databases">
        <title>Multicomponent nature underlies the extraordinary mechanical properties of spider dragline silk.</title>
        <authorList>
            <person name="Kono N."/>
            <person name="Nakamura H."/>
            <person name="Mori M."/>
            <person name="Yoshida Y."/>
            <person name="Ohtoshi R."/>
            <person name="Malay A.D."/>
            <person name="Moran D.A.P."/>
            <person name="Tomita M."/>
            <person name="Numata K."/>
            <person name="Arakawa K."/>
        </authorList>
    </citation>
    <scope>NUCLEOTIDE SEQUENCE</scope>
</reference>
<organism evidence="1 2">
    <name type="scientific">Trichonephila clavata</name>
    <name type="common">Joro spider</name>
    <name type="synonym">Nephila clavata</name>
    <dbReference type="NCBI Taxonomy" id="2740835"/>
    <lineage>
        <taxon>Eukaryota</taxon>
        <taxon>Metazoa</taxon>
        <taxon>Ecdysozoa</taxon>
        <taxon>Arthropoda</taxon>
        <taxon>Chelicerata</taxon>
        <taxon>Arachnida</taxon>
        <taxon>Araneae</taxon>
        <taxon>Araneomorphae</taxon>
        <taxon>Entelegynae</taxon>
        <taxon>Araneoidea</taxon>
        <taxon>Nephilidae</taxon>
        <taxon>Trichonephila</taxon>
    </lineage>
</organism>
<keyword evidence="2" id="KW-1185">Reference proteome</keyword>
<comment type="caution">
    <text evidence="1">The sequence shown here is derived from an EMBL/GenBank/DDBJ whole genome shotgun (WGS) entry which is preliminary data.</text>
</comment>
<dbReference type="AlphaFoldDB" id="A0A8X6HP88"/>
<evidence type="ECO:0000313" key="2">
    <source>
        <dbReference type="Proteomes" id="UP000887116"/>
    </source>
</evidence>
<accession>A0A8X6HP88</accession>
<gene>
    <name evidence="1" type="ORF">TNCT_249311</name>
</gene>
<dbReference type="Proteomes" id="UP000887116">
    <property type="component" value="Unassembled WGS sequence"/>
</dbReference>
<evidence type="ECO:0000313" key="1">
    <source>
        <dbReference type="EMBL" id="GFR27343.1"/>
    </source>
</evidence>